<dbReference type="InterPro" id="IPR003959">
    <property type="entry name" value="ATPase_AAA_core"/>
</dbReference>
<name>A0ABP7EBG9_9ACTN</name>
<keyword evidence="2" id="KW-0547">Nucleotide-binding</keyword>
<comment type="caution">
    <text evidence="6">The sequence shown here is derived from an EMBL/GenBank/DDBJ whole genome shotgun (WGS) entry which is preliminary data.</text>
</comment>
<comment type="similarity">
    <text evidence="1">Belongs to the AAA ATPase family.</text>
</comment>
<sequence length="694" mass="73352">MTYTARPAAPSDPGTAPYLWRRLRLVEERVRYAVAVRRAADPDPDDPYRGQYLTPEAVGRLLDEPPGPALPPLPGGGPPPGSVLGRLARDFGLTPLDVDLLLVALAPDLDARFERLYGYLNDDLTRRRATVGLALELCGYGGLSAARFRLAPGAPLTAGGLVEVAEPERPPLSRVLAVPDRVTAHLLGEAASDPRLVPVLGEETADPSCDDAQAGQAAASFAGGTGHVHLRTRGGAPEGLACAALRAAGRRPLVLDAAALGRRAGELPELAAIAAREARLTGAGVVLGPLEALPERPSERAHALRTLSGTLAHVPLLTYGADGWDPSWAARTPLTLTVAAAPPERQAARWRQALEAAGGSDRAADAEALAGSVAAHRLDSGQVRRAAEAAVRAAALAGRAVDRDDLRAAVRAQNSAGLARLARRVEPAVGWDDLVLPPRTLRELRELAVRARHRDLVLGRWGMRPGGGRGRGVIALFAGESGTGKTMSAEVVAADLGMDLYVVDLSTVVDKYVGETEKNLERIFTEASAVNAVLLFDEADAIFGKRSEVKDAHDRHANIESAYLLQRMESFDGVAVLTTNLRANLDEAFTRRLDVVADFPVPDAAHRLALWERCLGGRLPRAGDLDLAFCADRFELAGGSIRSCAVTAAYLSAEAGTPLTMAQVVASVAREYRKLGRLVLEGEFGPYLAQAAGA</sequence>
<dbReference type="PANTHER" id="PTHR23073">
    <property type="entry name" value="26S PROTEASOME REGULATORY SUBUNIT"/>
    <property type="match status" value="1"/>
</dbReference>
<dbReference type="Pfam" id="PF22977">
    <property type="entry name" value="WHD"/>
    <property type="match status" value="1"/>
</dbReference>
<feature type="compositionally biased region" description="Pro residues" evidence="4">
    <location>
        <begin position="65"/>
        <end position="81"/>
    </location>
</feature>
<accession>A0ABP7EBG9</accession>
<dbReference type="InterPro" id="IPR050221">
    <property type="entry name" value="26S_Proteasome_ATPase"/>
</dbReference>
<proteinExistence type="inferred from homology"/>
<dbReference type="InterPro" id="IPR003593">
    <property type="entry name" value="AAA+_ATPase"/>
</dbReference>
<evidence type="ECO:0000313" key="6">
    <source>
        <dbReference type="EMBL" id="GAA3716522.1"/>
    </source>
</evidence>
<dbReference type="CDD" id="cd19481">
    <property type="entry name" value="RecA-like_protease"/>
    <property type="match status" value="1"/>
</dbReference>
<reference evidence="7" key="1">
    <citation type="journal article" date="2019" name="Int. J. Syst. Evol. Microbiol.">
        <title>The Global Catalogue of Microorganisms (GCM) 10K type strain sequencing project: providing services to taxonomists for standard genome sequencing and annotation.</title>
        <authorList>
            <consortium name="The Broad Institute Genomics Platform"/>
            <consortium name="The Broad Institute Genome Sequencing Center for Infectious Disease"/>
            <person name="Wu L."/>
            <person name="Ma J."/>
        </authorList>
    </citation>
    <scope>NUCLEOTIDE SEQUENCE [LARGE SCALE GENOMIC DNA]</scope>
    <source>
        <strain evidence="7">JCM 30846</strain>
    </source>
</reference>
<evidence type="ECO:0000256" key="3">
    <source>
        <dbReference type="ARBA" id="ARBA00022840"/>
    </source>
</evidence>
<keyword evidence="7" id="KW-1185">Reference proteome</keyword>
<dbReference type="InterPro" id="IPR027417">
    <property type="entry name" value="P-loop_NTPase"/>
</dbReference>
<feature type="domain" description="AAA+ ATPase" evidence="5">
    <location>
        <begin position="471"/>
        <end position="603"/>
    </location>
</feature>
<gene>
    <name evidence="6" type="ORF">GCM10023082_12700</name>
</gene>
<evidence type="ECO:0000256" key="2">
    <source>
        <dbReference type="ARBA" id="ARBA00022741"/>
    </source>
</evidence>
<dbReference type="RefSeq" id="WP_345642335.1">
    <property type="nucleotide sequence ID" value="NZ_BAABEP010000005.1"/>
</dbReference>
<evidence type="ECO:0000256" key="1">
    <source>
        <dbReference type="ARBA" id="ARBA00006914"/>
    </source>
</evidence>
<dbReference type="SMART" id="SM00382">
    <property type="entry name" value="AAA"/>
    <property type="match status" value="1"/>
</dbReference>
<protein>
    <submittedName>
        <fullName evidence="6">ATP-binding protein</fullName>
    </submittedName>
</protein>
<dbReference type="EMBL" id="BAABEP010000005">
    <property type="protein sequence ID" value="GAA3716522.1"/>
    <property type="molecule type" value="Genomic_DNA"/>
</dbReference>
<dbReference type="SUPFAM" id="SSF52540">
    <property type="entry name" value="P-loop containing nucleoside triphosphate hydrolases"/>
    <property type="match status" value="1"/>
</dbReference>
<evidence type="ECO:0000256" key="4">
    <source>
        <dbReference type="SAM" id="MobiDB-lite"/>
    </source>
</evidence>
<organism evidence="6 7">
    <name type="scientific">Streptomyces tremellae</name>
    <dbReference type="NCBI Taxonomy" id="1124239"/>
    <lineage>
        <taxon>Bacteria</taxon>
        <taxon>Bacillati</taxon>
        <taxon>Actinomycetota</taxon>
        <taxon>Actinomycetes</taxon>
        <taxon>Kitasatosporales</taxon>
        <taxon>Streptomycetaceae</taxon>
        <taxon>Streptomyces</taxon>
    </lineage>
</organism>
<feature type="region of interest" description="Disordered" evidence="4">
    <location>
        <begin position="59"/>
        <end position="81"/>
    </location>
</feature>
<evidence type="ECO:0000259" key="5">
    <source>
        <dbReference type="SMART" id="SM00382"/>
    </source>
</evidence>
<keyword evidence="3 6" id="KW-0067">ATP-binding</keyword>
<dbReference type="Pfam" id="PF00004">
    <property type="entry name" value="AAA"/>
    <property type="match status" value="1"/>
</dbReference>
<dbReference type="Gene3D" id="3.40.50.300">
    <property type="entry name" value="P-loop containing nucleotide triphosphate hydrolases"/>
    <property type="match status" value="1"/>
</dbReference>
<dbReference type="Proteomes" id="UP001499884">
    <property type="component" value="Unassembled WGS sequence"/>
</dbReference>
<evidence type="ECO:0000313" key="7">
    <source>
        <dbReference type="Proteomes" id="UP001499884"/>
    </source>
</evidence>
<dbReference type="InterPro" id="IPR054472">
    <property type="entry name" value="WHD"/>
</dbReference>
<dbReference type="GO" id="GO:0005524">
    <property type="term" value="F:ATP binding"/>
    <property type="evidence" value="ECO:0007669"/>
    <property type="project" value="UniProtKB-KW"/>
</dbReference>